<reference evidence="1 2" key="1">
    <citation type="journal article" date="2011" name="J. Bacteriol.">
        <title>Genome sequence of Methyloversatilis universalis FAM5T, a methylotrophic representative of the order Rhodocyclales.</title>
        <authorList>
            <person name="Kittichotirat W."/>
            <person name="Good N.M."/>
            <person name="Hall R."/>
            <person name="Bringel F."/>
            <person name="Lajus A."/>
            <person name="Medigue C."/>
            <person name="Smalley N.E."/>
            <person name="Beck D."/>
            <person name="Bumgarner R."/>
            <person name="Vuilleumier S."/>
            <person name="Kalyuzhnaya M.G."/>
        </authorList>
    </citation>
    <scope>NUCLEOTIDE SEQUENCE [LARGE SCALE GENOMIC DNA]</scope>
    <source>
        <strain evidence="2">ATCC BAA-1314 / JCM 13912 / FAM5</strain>
    </source>
</reference>
<keyword evidence="2" id="KW-1185">Reference proteome</keyword>
<dbReference type="InterPro" id="IPR030987">
    <property type="entry name" value="AbiV"/>
</dbReference>
<proteinExistence type="predicted"/>
<dbReference type="AlphaFoldDB" id="F5RGZ0"/>
<dbReference type="Pfam" id="PF18728">
    <property type="entry name" value="HEPN_AbiV"/>
    <property type="match status" value="1"/>
</dbReference>
<protein>
    <recommendedName>
        <fullName evidence="3">AbiV family abortive infection protein</fullName>
    </recommendedName>
</protein>
<dbReference type="OrthoDB" id="8561078at2"/>
<evidence type="ECO:0000313" key="2">
    <source>
        <dbReference type="Proteomes" id="UP000005019"/>
    </source>
</evidence>
<gene>
    <name evidence="1" type="ORF">METUNv1_03582</name>
</gene>
<organism evidence="1 2">
    <name type="scientific">Methyloversatilis universalis (strain ATCC BAA-1314 / DSM 25237 / JCM 13912 / CCUG 52030 / FAM5)</name>
    <dbReference type="NCBI Taxonomy" id="1000565"/>
    <lineage>
        <taxon>Bacteria</taxon>
        <taxon>Pseudomonadati</taxon>
        <taxon>Pseudomonadota</taxon>
        <taxon>Betaproteobacteria</taxon>
        <taxon>Nitrosomonadales</taxon>
        <taxon>Sterolibacteriaceae</taxon>
        <taxon>Methyloversatilis</taxon>
    </lineage>
</organism>
<dbReference type="Proteomes" id="UP000005019">
    <property type="component" value="Unassembled WGS sequence"/>
</dbReference>
<dbReference type="NCBIfam" id="TIGR04498">
    <property type="entry name" value="AbiV_defense"/>
    <property type="match status" value="1"/>
</dbReference>
<name>F5RGZ0_METUF</name>
<dbReference type="RefSeq" id="WP_008064086.1">
    <property type="nucleotide sequence ID" value="NZ_AFHG01000058.1"/>
</dbReference>
<dbReference type="EMBL" id="AFHG01000058">
    <property type="protein sequence ID" value="EGK70194.1"/>
    <property type="molecule type" value="Genomic_DNA"/>
</dbReference>
<evidence type="ECO:0008006" key="3">
    <source>
        <dbReference type="Google" id="ProtNLM"/>
    </source>
</evidence>
<dbReference type="eggNOG" id="ENOG5032SNZ">
    <property type="taxonomic scope" value="Bacteria"/>
</dbReference>
<sequence length="232" mass="25711">MSTASLVSIPLSSRLLRTMRDVAIDNARQLLHEAPLLLRHHHHARAALLARIAIEEVGRAVQAFDALGRNVTDEAVAMRVKLNFEDYPKRMNAAVFPLLLEEPQRRDEVMAQIEDLIEAGQSARDPALYTGVDSLTGRVTTPNGSIGPAAASRRVALAKDIFARGEMLVLFTPPKLRTRAEDRAFALRPGELIAARQGVEAWEVYIENIRAGDARFDSALDEMRRRAADGER</sequence>
<accession>F5RGZ0</accession>
<evidence type="ECO:0000313" key="1">
    <source>
        <dbReference type="EMBL" id="EGK70194.1"/>
    </source>
</evidence>
<comment type="caution">
    <text evidence="1">The sequence shown here is derived from an EMBL/GenBank/DDBJ whole genome shotgun (WGS) entry which is preliminary data.</text>
</comment>